<dbReference type="Proteomes" id="UP000069940">
    <property type="component" value="Unassembled WGS sequence"/>
</dbReference>
<dbReference type="SMART" id="SM00034">
    <property type="entry name" value="CLECT"/>
    <property type="match status" value="1"/>
</dbReference>
<dbReference type="EnsemblMetazoa" id="AALFPA23_022159.R32821">
    <property type="protein sequence ID" value="AALFPA23_022159.P32821"/>
    <property type="gene ID" value="AALFPA23_022159"/>
</dbReference>
<feature type="chain" id="PRO_5045625494" description="C-type lectin domain-containing protein" evidence="1">
    <location>
        <begin position="18"/>
        <end position="160"/>
    </location>
</feature>
<dbReference type="GeneID" id="109433646"/>
<proteinExistence type="predicted"/>
<keyword evidence="1" id="KW-0732">Signal</keyword>
<dbReference type="InterPro" id="IPR016186">
    <property type="entry name" value="C-type_lectin-like/link_sf"/>
</dbReference>
<dbReference type="Pfam" id="PF00059">
    <property type="entry name" value="Lectin_C"/>
    <property type="match status" value="1"/>
</dbReference>
<keyword evidence="4" id="KW-1185">Reference proteome</keyword>
<evidence type="ECO:0000256" key="1">
    <source>
        <dbReference type="SAM" id="SignalP"/>
    </source>
</evidence>
<reference evidence="3" key="2">
    <citation type="submission" date="2025-05" db="UniProtKB">
        <authorList>
            <consortium name="EnsemblMetazoa"/>
        </authorList>
    </citation>
    <scope>IDENTIFICATION</scope>
    <source>
        <strain evidence="3">Foshan</strain>
    </source>
</reference>
<accession>A0ABM1ZVX8</accession>
<sequence length="160" mass="18344">MKSQITWLLAGLVLTLGHDTTQKMRAECDSTSKYVVPNFKSNWYKAMEYCHYLGMKLVTVANGDEQMAIVGSIEDTDKANGTSFWTGGNDLGDSGNYHWYSTGTRIMWFNWNTSDRYGRNGDCVYLATRREDPEADSDFNEWKWFTASCSNAKYFVCERV</sequence>
<dbReference type="SUPFAM" id="SSF56436">
    <property type="entry name" value="C-type lectin-like"/>
    <property type="match status" value="1"/>
</dbReference>
<dbReference type="InterPro" id="IPR016187">
    <property type="entry name" value="CTDL_fold"/>
</dbReference>
<evidence type="ECO:0000259" key="2">
    <source>
        <dbReference type="PROSITE" id="PS50041"/>
    </source>
</evidence>
<evidence type="ECO:0000313" key="4">
    <source>
        <dbReference type="Proteomes" id="UP000069940"/>
    </source>
</evidence>
<dbReference type="RefSeq" id="XP_019565646.3">
    <property type="nucleotide sequence ID" value="XM_019710101.3"/>
</dbReference>
<dbReference type="InterPro" id="IPR001304">
    <property type="entry name" value="C-type_lectin-like"/>
</dbReference>
<name>A0ABM1ZVX8_AEDAL</name>
<dbReference type="PROSITE" id="PS50041">
    <property type="entry name" value="C_TYPE_LECTIN_2"/>
    <property type="match status" value="1"/>
</dbReference>
<dbReference type="CDD" id="cd00037">
    <property type="entry name" value="CLECT"/>
    <property type="match status" value="1"/>
</dbReference>
<reference evidence="4" key="1">
    <citation type="journal article" date="2015" name="Proc. Natl. Acad. Sci. U.S.A.">
        <title>Genome sequence of the Asian Tiger mosquito, Aedes albopictus, reveals insights into its biology, genetics, and evolution.</title>
        <authorList>
            <person name="Chen X.G."/>
            <person name="Jiang X."/>
            <person name="Gu J."/>
            <person name="Xu M."/>
            <person name="Wu Y."/>
            <person name="Deng Y."/>
            <person name="Zhang C."/>
            <person name="Bonizzoni M."/>
            <person name="Dermauw W."/>
            <person name="Vontas J."/>
            <person name="Armbruster P."/>
            <person name="Huang X."/>
            <person name="Yang Y."/>
            <person name="Zhang H."/>
            <person name="He W."/>
            <person name="Peng H."/>
            <person name="Liu Y."/>
            <person name="Wu K."/>
            <person name="Chen J."/>
            <person name="Lirakis M."/>
            <person name="Topalis P."/>
            <person name="Van Leeuwen T."/>
            <person name="Hall A.B."/>
            <person name="Jiang X."/>
            <person name="Thorpe C."/>
            <person name="Mueller R.L."/>
            <person name="Sun C."/>
            <person name="Waterhouse R.M."/>
            <person name="Yan G."/>
            <person name="Tu Z.J."/>
            <person name="Fang X."/>
            <person name="James A.A."/>
        </authorList>
    </citation>
    <scope>NUCLEOTIDE SEQUENCE [LARGE SCALE GENOMIC DNA]</scope>
    <source>
        <strain evidence="4">Foshan</strain>
    </source>
</reference>
<organism evidence="3 4">
    <name type="scientific">Aedes albopictus</name>
    <name type="common">Asian tiger mosquito</name>
    <name type="synonym">Stegomyia albopicta</name>
    <dbReference type="NCBI Taxonomy" id="7160"/>
    <lineage>
        <taxon>Eukaryota</taxon>
        <taxon>Metazoa</taxon>
        <taxon>Ecdysozoa</taxon>
        <taxon>Arthropoda</taxon>
        <taxon>Hexapoda</taxon>
        <taxon>Insecta</taxon>
        <taxon>Pterygota</taxon>
        <taxon>Neoptera</taxon>
        <taxon>Endopterygota</taxon>
        <taxon>Diptera</taxon>
        <taxon>Nematocera</taxon>
        <taxon>Culicoidea</taxon>
        <taxon>Culicidae</taxon>
        <taxon>Culicinae</taxon>
        <taxon>Aedini</taxon>
        <taxon>Aedes</taxon>
        <taxon>Stegomyia</taxon>
    </lineage>
</organism>
<feature type="domain" description="C-type lectin" evidence="2">
    <location>
        <begin position="34"/>
        <end position="158"/>
    </location>
</feature>
<dbReference type="Gene3D" id="3.10.100.10">
    <property type="entry name" value="Mannose-Binding Protein A, subunit A"/>
    <property type="match status" value="1"/>
</dbReference>
<feature type="signal peptide" evidence="1">
    <location>
        <begin position="1"/>
        <end position="17"/>
    </location>
</feature>
<protein>
    <recommendedName>
        <fullName evidence="2">C-type lectin domain-containing protein</fullName>
    </recommendedName>
</protein>
<evidence type="ECO:0000313" key="3">
    <source>
        <dbReference type="EnsemblMetazoa" id="AALFPA23_022159.P32821"/>
    </source>
</evidence>